<organism evidence="4 5">
    <name type="scientific">Discina gigas</name>
    <dbReference type="NCBI Taxonomy" id="1032678"/>
    <lineage>
        <taxon>Eukaryota</taxon>
        <taxon>Fungi</taxon>
        <taxon>Dikarya</taxon>
        <taxon>Ascomycota</taxon>
        <taxon>Pezizomycotina</taxon>
        <taxon>Pezizomycetes</taxon>
        <taxon>Pezizales</taxon>
        <taxon>Discinaceae</taxon>
        <taxon>Discina</taxon>
    </lineage>
</organism>
<evidence type="ECO:0000256" key="1">
    <source>
        <dbReference type="ARBA" id="ARBA00006484"/>
    </source>
</evidence>
<comment type="similarity">
    <text evidence="1">Belongs to the short-chain dehydrogenases/reductases (SDR) family.</text>
</comment>
<evidence type="ECO:0000256" key="2">
    <source>
        <dbReference type="ARBA" id="ARBA00022857"/>
    </source>
</evidence>
<name>A0ABR3GKT9_9PEZI</name>
<accession>A0ABR3GKT9</accession>
<protein>
    <recommendedName>
        <fullName evidence="6">NAD(P)-binding protein</fullName>
    </recommendedName>
</protein>
<evidence type="ECO:0000313" key="4">
    <source>
        <dbReference type="EMBL" id="KAL0636496.1"/>
    </source>
</evidence>
<dbReference type="PANTHER" id="PTHR42760:SF115">
    <property type="entry name" value="3-OXOACYL-[ACYL-CARRIER-PROTEIN] REDUCTASE FABG"/>
    <property type="match status" value="1"/>
</dbReference>
<dbReference type="PRINTS" id="PR00081">
    <property type="entry name" value="GDHRDH"/>
</dbReference>
<dbReference type="Gene3D" id="3.40.50.720">
    <property type="entry name" value="NAD(P)-binding Rossmann-like Domain"/>
    <property type="match status" value="1"/>
</dbReference>
<proteinExistence type="inferred from homology"/>
<dbReference type="EMBL" id="JBBBZM010000049">
    <property type="protein sequence ID" value="KAL0636496.1"/>
    <property type="molecule type" value="Genomic_DNA"/>
</dbReference>
<keyword evidence="3" id="KW-0560">Oxidoreductase</keyword>
<dbReference type="InterPro" id="IPR036291">
    <property type="entry name" value="NAD(P)-bd_dom_sf"/>
</dbReference>
<dbReference type="InterPro" id="IPR002347">
    <property type="entry name" value="SDR_fam"/>
</dbReference>
<keyword evidence="2" id="KW-0521">NADP</keyword>
<keyword evidence="5" id="KW-1185">Reference proteome</keyword>
<reference evidence="4 5" key="1">
    <citation type="submission" date="2024-02" db="EMBL/GenBank/DDBJ databases">
        <title>Discinaceae phylogenomics.</title>
        <authorList>
            <person name="Dirks A.C."/>
            <person name="James T.Y."/>
        </authorList>
    </citation>
    <scope>NUCLEOTIDE SEQUENCE [LARGE SCALE GENOMIC DNA]</scope>
    <source>
        <strain evidence="4 5">ACD0624</strain>
    </source>
</reference>
<evidence type="ECO:0000256" key="3">
    <source>
        <dbReference type="ARBA" id="ARBA00023002"/>
    </source>
</evidence>
<dbReference type="PRINTS" id="PR00080">
    <property type="entry name" value="SDRFAMILY"/>
</dbReference>
<dbReference type="PANTHER" id="PTHR42760">
    <property type="entry name" value="SHORT-CHAIN DEHYDROGENASES/REDUCTASES FAMILY MEMBER"/>
    <property type="match status" value="1"/>
</dbReference>
<evidence type="ECO:0000313" key="5">
    <source>
        <dbReference type="Proteomes" id="UP001447188"/>
    </source>
</evidence>
<evidence type="ECO:0008006" key="6">
    <source>
        <dbReference type="Google" id="ProtNLM"/>
    </source>
</evidence>
<sequence length="277" mass="29379">MSIPQMKLATPVAPPTPSVLQNPAVARFSLSGKTAIVTGGAGGLGSEAARALLEHGVLKVALFDTNVTLGQHVALGLKGRFPHADVLFKLLDVTDSDAVNAAVHEVAEEFEKIDILLAFAGIVECEHALEMTVQAWQRVLDVNLTGSFLCAQAVARKMIPQNTGGSIILVASISGYAANFPQPHVNYNISKAGVLMMCKHLAAEWGRYGITVNSISPGYMDTVLNEGDGLDEFKKIWLARTPLGRMGGRDELNGAVVLLCSDAARFITGSDIKIDGE</sequence>
<dbReference type="SUPFAM" id="SSF51735">
    <property type="entry name" value="NAD(P)-binding Rossmann-fold domains"/>
    <property type="match status" value="1"/>
</dbReference>
<dbReference type="Proteomes" id="UP001447188">
    <property type="component" value="Unassembled WGS sequence"/>
</dbReference>
<comment type="caution">
    <text evidence="4">The sequence shown here is derived from an EMBL/GenBank/DDBJ whole genome shotgun (WGS) entry which is preliminary data.</text>
</comment>
<gene>
    <name evidence="4" type="ORF">Q9L58_004546</name>
</gene>
<dbReference type="PROSITE" id="PS00061">
    <property type="entry name" value="ADH_SHORT"/>
    <property type="match status" value="1"/>
</dbReference>
<dbReference type="Pfam" id="PF13561">
    <property type="entry name" value="adh_short_C2"/>
    <property type="match status" value="1"/>
</dbReference>
<dbReference type="InterPro" id="IPR020904">
    <property type="entry name" value="Sc_DH/Rdtase_CS"/>
</dbReference>